<dbReference type="InParanoid" id="A0A1Y2AQX9"/>
<dbReference type="Proteomes" id="UP000193986">
    <property type="component" value="Unassembled WGS sequence"/>
</dbReference>
<organism evidence="1 2">
    <name type="scientific">Naematelia encephala</name>
    <dbReference type="NCBI Taxonomy" id="71784"/>
    <lineage>
        <taxon>Eukaryota</taxon>
        <taxon>Fungi</taxon>
        <taxon>Dikarya</taxon>
        <taxon>Basidiomycota</taxon>
        <taxon>Agaricomycotina</taxon>
        <taxon>Tremellomycetes</taxon>
        <taxon>Tremellales</taxon>
        <taxon>Naemateliaceae</taxon>
        <taxon>Naematelia</taxon>
    </lineage>
</organism>
<dbReference type="AlphaFoldDB" id="A0A1Y2AQX9"/>
<comment type="caution">
    <text evidence="1">The sequence shown here is derived from an EMBL/GenBank/DDBJ whole genome shotgun (WGS) entry which is preliminary data.</text>
</comment>
<gene>
    <name evidence="1" type="ORF">BCR39DRAFT_581337</name>
</gene>
<protein>
    <submittedName>
        <fullName evidence="1">Uncharacterized protein</fullName>
    </submittedName>
</protein>
<evidence type="ECO:0000313" key="2">
    <source>
        <dbReference type="Proteomes" id="UP000193986"/>
    </source>
</evidence>
<sequence length="250" mass="27806">MKRSRRFSGKFAFISFEPLLQSVSPIPPNAIPATHTLPLPFVVDGREMKMGSTGGNLYQPIDLHGMGSIHSVIDRNRGVTKVVVRVKDVSLHSLLTSRATSVPPSVTTIHFGLLQASGGRTSDMVGHSRYRANEKPKLHLETTDESAYTERDIANLHRSIFDIIAFKGRLIMGTSGQKQAIARVVGTMKQITSSFAITSNMEQSDVIPEESEVYKDWCKNYKNSAYLYSRKWDPQMFGSTPSSISRLRSD</sequence>
<name>A0A1Y2AQX9_9TREE</name>
<dbReference type="EMBL" id="MCFC01000063">
    <property type="protein sequence ID" value="ORY24874.1"/>
    <property type="molecule type" value="Genomic_DNA"/>
</dbReference>
<accession>A0A1Y2AQX9</accession>
<reference evidence="1 2" key="1">
    <citation type="submission" date="2016-07" db="EMBL/GenBank/DDBJ databases">
        <title>Pervasive Adenine N6-methylation of Active Genes in Fungi.</title>
        <authorList>
            <consortium name="DOE Joint Genome Institute"/>
            <person name="Mondo S.J."/>
            <person name="Dannebaum R.O."/>
            <person name="Kuo R.C."/>
            <person name="Labutti K."/>
            <person name="Haridas S."/>
            <person name="Kuo A."/>
            <person name="Salamov A."/>
            <person name="Ahrendt S.R."/>
            <person name="Lipzen A."/>
            <person name="Sullivan W."/>
            <person name="Andreopoulos W.B."/>
            <person name="Clum A."/>
            <person name="Lindquist E."/>
            <person name="Daum C."/>
            <person name="Ramamoorthy G.K."/>
            <person name="Gryganskyi A."/>
            <person name="Culley D."/>
            <person name="Magnuson J.K."/>
            <person name="James T.Y."/>
            <person name="O'Malley M.A."/>
            <person name="Stajich J.E."/>
            <person name="Spatafora J.W."/>
            <person name="Visel A."/>
            <person name="Grigoriev I.V."/>
        </authorList>
    </citation>
    <scope>NUCLEOTIDE SEQUENCE [LARGE SCALE GENOMIC DNA]</scope>
    <source>
        <strain evidence="1 2">68-887.2</strain>
    </source>
</reference>
<proteinExistence type="predicted"/>
<evidence type="ECO:0000313" key="1">
    <source>
        <dbReference type="EMBL" id="ORY24874.1"/>
    </source>
</evidence>
<keyword evidence="2" id="KW-1185">Reference proteome</keyword>